<gene>
    <name evidence="3" type="ORF">JKP88DRAFT_230593</name>
</gene>
<evidence type="ECO:0000256" key="2">
    <source>
        <dbReference type="SAM" id="MobiDB-lite"/>
    </source>
</evidence>
<comment type="similarity">
    <text evidence="1">Belongs to the STK19 family.</text>
</comment>
<feature type="region of interest" description="Disordered" evidence="2">
    <location>
        <begin position="92"/>
        <end position="132"/>
    </location>
</feature>
<sequence length="252" mass="27473">MVGKEVCHALLQTDAYMRMASAVLAQRTLPPPGPHRAGSPQQPVDASPPEPPPPSPLQLFAALMDKHRGMHVMQHEVQQVWTQCSGTTAAASTSNAVSGSSAEKTKTKKKTTPATRGGPLPLPKARRGKDGSVVVGSFNKSEKWPQALESAVRALCDAHLLLPRRDIREGGAYWFTTPLSCSVMANLTKGQTEVLKAVLRKRYGEMRKSELLKLKLKTSPLPMKFHLRDLEGLGQLTRLETPSGDIYKIPRA</sequence>
<proteinExistence type="inferred from homology"/>
<feature type="compositionally biased region" description="Low complexity" evidence="2">
    <location>
        <begin position="92"/>
        <end position="102"/>
    </location>
</feature>
<accession>A0A835ZFF9</accession>
<dbReference type="PANTHER" id="PTHR15243">
    <property type="entry name" value="SERINE/THREONINE-PROTEIN KINASE 19"/>
    <property type="match status" value="1"/>
</dbReference>
<protein>
    <submittedName>
        <fullName evidence="3">Uncharacterized protein</fullName>
    </submittedName>
</protein>
<feature type="compositionally biased region" description="Pro residues" evidence="2">
    <location>
        <begin position="46"/>
        <end position="56"/>
    </location>
</feature>
<dbReference type="EMBL" id="JAFCMP010000011">
    <property type="protein sequence ID" value="KAG5192073.1"/>
    <property type="molecule type" value="Genomic_DNA"/>
</dbReference>
<dbReference type="InterPro" id="IPR018865">
    <property type="entry name" value="STK19-like"/>
</dbReference>
<evidence type="ECO:0000313" key="3">
    <source>
        <dbReference type="EMBL" id="KAG5192073.1"/>
    </source>
</evidence>
<dbReference type="AlphaFoldDB" id="A0A835ZFF9"/>
<dbReference type="Proteomes" id="UP000664859">
    <property type="component" value="Unassembled WGS sequence"/>
</dbReference>
<name>A0A835ZFF9_9STRA</name>
<reference evidence="3" key="1">
    <citation type="submission" date="2021-02" db="EMBL/GenBank/DDBJ databases">
        <title>First Annotated Genome of the Yellow-green Alga Tribonema minus.</title>
        <authorList>
            <person name="Mahan K.M."/>
        </authorList>
    </citation>
    <scope>NUCLEOTIDE SEQUENCE</scope>
    <source>
        <strain evidence="3">UTEX B ZZ1240</strain>
    </source>
</reference>
<keyword evidence="4" id="KW-1185">Reference proteome</keyword>
<dbReference type="PANTHER" id="PTHR15243:SF0">
    <property type="entry name" value="SERINE_THREONINE-PROTEIN KINASE 19"/>
    <property type="match status" value="1"/>
</dbReference>
<comment type="caution">
    <text evidence="3">The sequence shown here is derived from an EMBL/GenBank/DDBJ whole genome shotgun (WGS) entry which is preliminary data.</text>
</comment>
<organism evidence="3 4">
    <name type="scientific">Tribonema minus</name>
    <dbReference type="NCBI Taxonomy" id="303371"/>
    <lineage>
        <taxon>Eukaryota</taxon>
        <taxon>Sar</taxon>
        <taxon>Stramenopiles</taxon>
        <taxon>Ochrophyta</taxon>
        <taxon>PX clade</taxon>
        <taxon>Xanthophyceae</taxon>
        <taxon>Tribonematales</taxon>
        <taxon>Tribonemataceae</taxon>
        <taxon>Tribonema</taxon>
    </lineage>
</organism>
<evidence type="ECO:0000256" key="1">
    <source>
        <dbReference type="ARBA" id="ARBA00093458"/>
    </source>
</evidence>
<feature type="region of interest" description="Disordered" evidence="2">
    <location>
        <begin position="27"/>
        <end position="56"/>
    </location>
</feature>
<evidence type="ECO:0000313" key="4">
    <source>
        <dbReference type="Proteomes" id="UP000664859"/>
    </source>
</evidence>